<feature type="signal peptide" evidence="1">
    <location>
        <begin position="1"/>
        <end position="26"/>
    </location>
</feature>
<feature type="chain" id="PRO_5012303308" description="Lipoprotein" evidence="1">
    <location>
        <begin position="27"/>
        <end position="125"/>
    </location>
</feature>
<evidence type="ECO:0008006" key="4">
    <source>
        <dbReference type="Google" id="ProtNLM"/>
    </source>
</evidence>
<evidence type="ECO:0000313" key="2">
    <source>
        <dbReference type="EMBL" id="SMB99416.1"/>
    </source>
</evidence>
<keyword evidence="1" id="KW-0732">Signal</keyword>
<proteinExistence type="predicted"/>
<evidence type="ECO:0000313" key="3">
    <source>
        <dbReference type="Proteomes" id="UP000192266"/>
    </source>
</evidence>
<evidence type="ECO:0000256" key="1">
    <source>
        <dbReference type="SAM" id="SignalP"/>
    </source>
</evidence>
<accession>A0A1W1W1H1</accession>
<dbReference type="EMBL" id="FWWW01000091">
    <property type="protein sequence ID" value="SMB99416.1"/>
    <property type="molecule type" value="Genomic_DNA"/>
</dbReference>
<dbReference type="Proteomes" id="UP000192266">
    <property type="component" value="Unassembled WGS sequence"/>
</dbReference>
<sequence length="125" mass="13564">MRPVVFHSVLLAFICLSCTKSKNAGAGVCDTWPTAANAAQSTRALDRTVDSFARSLDPQLPLPANARAIAEWLEKQPCIEQVGIATDVVTTEPPGLDLTVRHRNGSKRTFSMLFGKDYVKLSNSC</sequence>
<gene>
    <name evidence="2" type="ORF">SAMN00120144_0183</name>
</gene>
<dbReference type="AlphaFoldDB" id="A0A1W1W1H1"/>
<name>A0A1W1W1H1_9BACT</name>
<dbReference type="STRING" id="645990.SAMN00120144_0183"/>
<organism evidence="2 3">
    <name type="scientific">Hymenobacter roseosalivarius DSM 11622</name>
    <dbReference type="NCBI Taxonomy" id="645990"/>
    <lineage>
        <taxon>Bacteria</taxon>
        <taxon>Pseudomonadati</taxon>
        <taxon>Bacteroidota</taxon>
        <taxon>Cytophagia</taxon>
        <taxon>Cytophagales</taxon>
        <taxon>Hymenobacteraceae</taxon>
        <taxon>Hymenobacter</taxon>
    </lineage>
</organism>
<protein>
    <recommendedName>
        <fullName evidence="4">Lipoprotein</fullName>
    </recommendedName>
</protein>
<keyword evidence="3" id="KW-1185">Reference proteome</keyword>
<reference evidence="2 3" key="1">
    <citation type="submission" date="2017-04" db="EMBL/GenBank/DDBJ databases">
        <authorList>
            <person name="Afonso C.L."/>
            <person name="Miller P.J."/>
            <person name="Scott M.A."/>
            <person name="Spackman E."/>
            <person name="Goraichik I."/>
            <person name="Dimitrov K.M."/>
            <person name="Suarez D.L."/>
            <person name="Swayne D.E."/>
        </authorList>
    </citation>
    <scope>NUCLEOTIDE SEQUENCE [LARGE SCALE GENOMIC DNA]</scope>
    <source>
        <strain evidence="2 3">DSM 11622</strain>
    </source>
</reference>